<dbReference type="InterPro" id="IPR001789">
    <property type="entry name" value="Sig_transdc_resp-reg_receiver"/>
</dbReference>
<dbReference type="PANTHER" id="PTHR48111:SF4">
    <property type="entry name" value="DNA-BINDING DUAL TRANSCRIPTIONAL REGULATOR OMPR"/>
    <property type="match status" value="1"/>
</dbReference>
<accession>A0ABZ3D8F5</accession>
<evidence type="ECO:0000256" key="3">
    <source>
        <dbReference type="ARBA" id="ARBA00023015"/>
    </source>
</evidence>
<reference evidence="10 11" key="1">
    <citation type="submission" date="2024-04" db="EMBL/GenBank/DDBJ databases">
        <title>Complete genome sequence of Nguyenibacter vanlangesis HBCM-1154, a strain capable of nitrogen fixation, IAA production, and phosphorus solubilization isolated from sugarcane soil.</title>
        <authorList>
            <person name="MY HANH P."/>
        </authorList>
    </citation>
    <scope>NUCLEOTIDE SEQUENCE [LARGE SCALE GENOMIC DNA]</scope>
    <source>
        <strain evidence="10 11">HBCM 1154</strain>
    </source>
</reference>
<keyword evidence="5" id="KW-0804">Transcription</keyword>
<name>A0ABZ3D8F5_9PROT</name>
<keyword evidence="3" id="KW-0805">Transcription regulation</keyword>
<evidence type="ECO:0000259" key="8">
    <source>
        <dbReference type="PROSITE" id="PS50110"/>
    </source>
</evidence>
<evidence type="ECO:0000313" key="11">
    <source>
        <dbReference type="Proteomes" id="UP001449795"/>
    </source>
</evidence>
<keyword evidence="11" id="KW-1185">Reference proteome</keyword>
<dbReference type="Pfam" id="PF00072">
    <property type="entry name" value="Response_reg"/>
    <property type="match status" value="1"/>
</dbReference>
<dbReference type="SMART" id="SM00862">
    <property type="entry name" value="Trans_reg_C"/>
    <property type="match status" value="1"/>
</dbReference>
<evidence type="ECO:0000256" key="7">
    <source>
        <dbReference type="PROSITE-ProRule" id="PRU01091"/>
    </source>
</evidence>
<dbReference type="EMBL" id="CP152276">
    <property type="protein sequence ID" value="XAE44059.1"/>
    <property type="molecule type" value="Genomic_DNA"/>
</dbReference>
<dbReference type="InterPro" id="IPR039420">
    <property type="entry name" value="WalR-like"/>
</dbReference>
<dbReference type="Proteomes" id="UP001449795">
    <property type="component" value="Chromosome"/>
</dbReference>
<evidence type="ECO:0000313" key="10">
    <source>
        <dbReference type="EMBL" id="XAE44059.1"/>
    </source>
</evidence>
<proteinExistence type="predicted"/>
<evidence type="ECO:0000256" key="4">
    <source>
        <dbReference type="ARBA" id="ARBA00023125"/>
    </source>
</evidence>
<dbReference type="PROSITE" id="PS51755">
    <property type="entry name" value="OMPR_PHOB"/>
    <property type="match status" value="1"/>
</dbReference>
<organism evidence="10 11">
    <name type="scientific">Nguyenibacter vanlangensis</name>
    <dbReference type="NCBI Taxonomy" id="1216886"/>
    <lineage>
        <taxon>Bacteria</taxon>
        <taxon>Pseudomonadati</taxon>
        <taxon>Pseudomonadota</taxon>
        <taxon>Alphaproteobacteria</taxon>
        <taxon>Acetobacterales</taxon>
        <taxon>Acetobacteraceae</taxon>
        <taxon>Nguyenibacter</taxon>
    </lineage>
</organism>
<keyword evidence="2" id="KW-0902">Two-component regulatory system</keyword>
<dbReference type="InterPro" id="IPR001867">
    <property type="entry name" value="OmpR/PhoB-type_DNA-bd"/>
</dbReference>
<dbReference type="Pfam" id="PF00486">
    <property type="entry name" value="Trans_reg_C"/>
    <property type="match status" value="1"/>
</dbReference>
<dbReference type="RefSeq" id="WP_218064391.1">
    <property type="nucleotide sequence ID" value="NZ_CP152276.1"/>
</dbReference>
<evidence type="ECO:0000256" key="2">
    <source>
        <dbReference type="ARBA" id="ARBA00023012"/>
    </source>
</evidence>
<dbReference type="CDD" id="cd00383">
    <property type="entry name" value="trans_reg_C"/>
    <property type="match status" value="1"/>
</dbReference>
<evidence type="ECO:0000259" key="9">
    <source>
        <dbReference type="PROSITE" id="PS51755"/>
    </source>
</evidence>
<gene>
    <name evidence="10" type="ORF">AAC691_06400</name>
</gene>
<feature type="DNA-binding region" description="OmpR/PhoB-type" evidence="7">
    <location>
        <begin position="134"/>
        <end position="234"/>
    </location>
</feature>
<evidence type="ECO:0000256" key="5">
    <source>
        <dbReference type="ARBA" id="ARBA00023163"/>
    </source>
</evidence>
<keyword evidence="1 6" id="KW-0597">Phosphoprotein</keyword>
<dbReference type="PROSITE" id="PS50110">
    <property type="entry name" value="RESPONSE_REGULATORY"/>
    <property type="match status" value="1"/>
</dbReference>
<protein>
    <submittedName>
        <fullName evidence="10">Response regulator transcription factor</fullName>
    </submittedName>
</protein>
<keyword evidence="4 7" id="KW-0238">DNA-binding</keyword>
<evidence type="ECO:0000256" key="1">
    <source>
        <dbReference type="ARBA" id="ARBA00022553"/>
    </source>
</evidence>
<feature type="domain" description="OmpR/PhoB-type" evidence="9">
    <location>
        <begin position="134"/>
        <end position="234"/>
    </location>
</feature>
<feature type="modified residue" description="4-aspartylphosphate" evidence="6">
    <location>
        <position position="55"/>
    </location>
</feature>
<dbReference type="PANTHER" id="PTHR48111">
    <property type="entry name" value="REGULATOR OF RPOS"/>
    <property type="match status" value="1"/>
</dbReference>
<dbReference type="SMART" id="SM00448">
    <property type="entry name" value="REC"/>
    <property type="match status" value="1"/>
</dbReference>
<feature type="domain" description="Response regulatory" evidence="8">
    <location>
        <begin position="6"/>
        <end position="119"/>
    </location>
</feature>
<sequence length="239" mass="27182">MTAMLKLLIVDDDEEILSLLDHFFRSYGHHTRVARDGRAMFEILDAEDIDLVILDLMLPGEGGLDLCRRLRTASGIPVIMLTAAVTTTDRVVGLELGADDYITKPFDPRELLARVRAVLRRGEIRAEPARDAVRPSLYFDGWKLDIARRELRSSRNTLVPLSGREFDLLLAFAERPQQVLGREHLLDFAHGVAYDVYDRSIDTQISRLRRKLEPDPKNPTIIRTIRSGGYMFTPSVRRG</sequence>
<evidence type="ECO:0000256" key="6">
    <source>
        <dbReference type="PROSITE-ProRule" id="PRU00169"/>
    </source>
</evidence>